<keyword evidence="5 8" id="KW-1133">Transmembrane helix</keyword>
<dbReference type="KEGG" id="cle:Clole_3934"/>
<dbReference type="eggNOG" id="COG1360">
    <property type="taxonomic scope" value="Bacteria"/>
</dbReference>
<keyword evidence="4 8" id="KW-0812">Transmembrane</keyword>
<protein>
    <submittedName>
        <fullName evidence="10">OmpA/MotB domain protein</fullName>
    </submittedName>
</protein>
<evidence type="ECO:0000256" key="1">
    <source>
        <dbReference type="ARBA" id="ARBA00004162"/>
    </source>
</evidence>
<dbReference type="InterPro" id="IPR050330">
    <property type="entry name" value="Bact_OuterMem_StrucFunc"/>
</dbReference>
<keyword evidence="6 7" id="KW-0472">Membrane</keyword>
<keyword evidence="3" id="KW-1003">Cell membrane</keyword>
<dbReference type="InterPro" id="IPR036737">
    <property type="entry name" value="OmpA-like_sf"/>
</dbReference>
<dbReference type="GO" id="GO:0005886">
    <property type="term" value="C:plasma membrane"/>
    <property type="evidence" value="ECO:0007669"/>
    <property type="project" value="UniProtKB-SubCell"/>
</dbReference>
<dbReference type="AlphaFoldDB" id="F2JK97"/>
<evidence type="ECO:0000256" key="3">
    <source>
        <dbReference type="ARBA" id="ARBA00022475"/>
    </source>
</evidence>
<dbReference type="Proteomes" id="UP000008467">
    <property type="component" value="Chromosome"/>
</dbReference>
<accession>F2JK97</accession>
<evidence type="ECO:0000256" key="7">
    <source>
        <dbReference type="PROSITE-ProRule" id="PRU00473"/>
    </source>
</evidence>
<proteinExistence type="inferred from homology"/>
<evidence type="ECO:0000259" key="9">
    <source>
        <dbReference type="PROSITE" id="PS51123"/>
    </source>
</evidence>
<evidence type="ECO:0000256" key="4">
    <source>
        <dbReference type="ARBA" id="ARBA00022692"/>
    </source>
</evidence>
<evidence type="ECO:0000313" key="11">
    <source>
        <dbReference type="Proteomes" id="UP000008467"/>
    </source>
</evidence>
<dbReference type="PROSITE" id="PS51123">
    <property type="entry name" value="OMPA_2"/>
    <property type="match status" value="1"/>
</dbReference>
<comment type="subcellular location">
    <subcellularLocation>
        <location evidence="1">Cell membrane</location>
        <topology evidence="1">Single-pass membrane protein</topology>
    </subcellularLocation>
</comment>
<evidence type="ECO:0000256" key="2">
    <source>
        <dbReference type="ARBA" id="ARBA00008914"/>
    </source>
</evidence>
<evidence type="ECO:0000256" key="5">
    <source>
        <dbReference type="ARBA" id="ARBA00022989"/>
    </source>
</evidence>
<dbReference type="HOGENOM" id="CLU_016890_0_1_9"/>
<reference evidence="10 11" key="1">
    <citation type="journal article" date="2011" name="J. Bacteriol.">
        <title>Complete genome sequence of the cellulose-degrading bacterium Cellulosilyticum lentocellum.</title>
        <authorList>
            <consortium name="US DOE Joint Genome Institute"/>
            <person name="Miller D.A."/>
            <person name="Suen G."/>
            <person name="Bruce D."/>
            <person name="Copeland A."/>
            <person name="Cheng J.F."/>
            <person name="Detter C."/>
            <person name="Goodwin L.A."/>
            <person name="Han C.S."/>
            <person name="Hauser L.J."/>
            <person name="Land M.L."/>
            <person name="Lapidus A."/>
            <person name="Lucas S."/>
            <person name="Meincke L."/>
            <person name="Pitluck S."/>
            <person name="Tapia R."/>
            <person name="Teshima H."/>
            <person name="Woyke T."/>
            <person name="Fox B.G."/>
            <person name="Angert E.R."/>
            <person name="Currie C.R."/>
        </authorList>
    </citation>
    <scope>NUCLEOTIDE SEQUENCE [LARGE SCALE GENOMIC DNA]</scope>
    <source>
        <strain evidence="11">ATCC 49066 / DSM 5427 / NCIMB 11756 / RHM5</strain>
    </source>
</reference>
<evidence type="ECO:0000256" key="8">
    <source>
        <dbReference type="SAM" id="Phobius"/>
    </source>
</evidence>
<dbReference type="Pfam" id="PF13677">
    <property type="entry name" value="MotB_plug"/>
    <property type="match status" value="1"/>
</dbReference>
<dbReference type="EMBL" id="CP002582">
    <property type="protein sequence ID" value="ADZ85612.1"/>
    <property type="molecule type" value="Genomic_DNA"/>
</dbReference>
<feature type="domain" description="OmpA-like" evidence="9">
    <location>
        <begin position="111"/>
        <end position="231"/>
    </location>
</feature>
<keyword evidence="11" id="KW-1185">Reference proteome</keyword>
<name>F2JK97_CELLD</name>
<organism evidence="10 11">
    <name type="scientific">Cellulosilyticum lentocellum (strain ATCC 49066 / DSM 5427 / NCIMB 11756 / RHM5)</name>
    <name type="common">Clostridium lentocellum</name>
    <dbReference type="NCBI Taxonomy" id="642492"/>
    <lineage>
        <taxon>Bacteria</taxon>
        <taxon>Bacillati</taxon>
        <taxon>Bacillota</taxon>
        <taxon>Clostridia</taxon>
        <taxon>Lachnospirales</taxon>
        <taxon>Cellulosilyticaceae</taxon>
        <taxon>Cellulosilyticum</taxon>
    </lineage>
</organism>
<evidence type="ECO:0000256" key="6">
    <source>
        <dbReference type="ARBA" id="ARBA00023136"/>
    </source>
</evidence>
<dbReference type="PANTHER" id="PTHR30329">
    <property type="entry name" value="STATOR ELEMENT OF FLAGELLAR MOTOR COMPLEX"/>
    <property type="match status" value="1"/>
</dbReference>
<dbReference type="RefSeq" id="WP_013658885.1">
    <property type="nucleotide sequence ID" value="NC_015275.1"/>
</dbReference>
<dbReference type="InterPro" id="IPR025713">
    <property type="entry name" value="MotB-like_N_dom"/>
</dbReference>
<dbReference type="InterPro" id="IPR006665">
    <property type="entry name" value="OmpA-like"/>
</dbReference>
<feature type="transmembrane region" description="Helical" evidence="8">
    <location>
        <begin position="15"/>
        <end position="35"/>
    </location>
</feature>
<dbReference type="Pfam" id="PF00691">
    <property type="entry name" value="OmpA"/>
    <property type="match status" value="1"/>
</dbReference>
<dbReference type="Gene3D" id="3.30.1330.60">
    <property type="entry name" value="OmpA-like domain"/>
    <property type="match status" value="1"/>
</dbReference>
<evidence type="ECO:0000313" key="10">
    <source>
        <dbReference type="EMBL" id="ADZ85612.1"/>
    </source>
</evidence>
<sequence>MAKKKPKKENSERWLLTYSDLITLLMIFFVVMYSMSNVDSKKYEELAGSLSNSLGILQGGVGMSNANAAGTDSSIPFHQTISASQEIQTKLKDYLETHDLTEQVSLHVEPQGLTLSFDDNILFDSGKADIQSAYKKNLLEICDILKTFTNDVVVEGHTDNLPIHTSQFSSNWELASIRAINVVHLFIDEGKLPASKLSAISYGEYRPIASNDTPEGRAKNRRIDIILLSSTFYEESQASK</sequence>
<dbReference type="CDD" id="cd07185">
    <property type="entry name" value="OmpA_C-like"/>
    <property type="match status" value="1"/>
</dbReference>
<dbReference type="STRING" id="642492.Clole_3934"/>
<dbReference type="PANTHER" id="PTHR30329:SF21">
    <property type="entry name" value="LIPOPROTEIN YIAD-RELATED"/>
    <property type="match status" value="1"/>
</dbReference>
<dbReference type="SUPFAM" id="SSF103088">
    <property type="entry name" value="OmpA-like"/>
    <property type="match status" value="1"/>
</dbReference>
<comment type="similarity">
    <text evidence="2">Belongs to the MotB family.</text>
</comment>
<gene>
    <name evidence="10" type="ordered locus">Clole_3934</name>
</gene>